<keyword evidence="3" id="KW-1185">Reference proteome</keyword>
<sequence>MFSKRKTTTGKWLAYLGLWIFAAGFAFSEIIGIEGTPDLLASASIPLIVIGILMLIISNFFKEERSDV</sequence>
<keyword evidence="1" id="KW-0812">Transmembrane</keyword>
<gene>
    <name evidence="2" type="ORF">H0266_08075</name>
</gene>
<accession>A0A838CRZ2</accession>
<dbReference type="AlphaFoldDB" id="A0A838CRZ2"/>
<organism evidence="2 3">
    <name type="scientific">Halobacillus locisalis</name>
    <dbReference type="NCBI Taxonomy" id="220753"/>
    <lineage>
        <taxon>Bacteria</taxon>
        <taxon>Bacillati</taxon>
        <taxon>Bacillota</taxon>
        <taxon>Bacilli</taxon>
        <taxon>Bacillales</taxon>
        <taxon>Bacillaceae</taxon>
        <taxon>Halobacillus</taxon>
    </lineage>
</organism>
<feature type="transmembrane region" description="Helical" evidence="1">
    <location>
        <begin position="12"/>
        <end position="33"/>
    </location>
</feature>
<feature type="transmembrane region" description="Helical" evidence="1">
    <location>
        <begin position="39"/>
        <end position="61"/>
    </location>
</feature>
<dbReference type="EMBL" id="JACEFG010000002">
    <property type="protein sequence ID" value="MBA2174847.1"/>
    <property type="molecule type" value="Genomic_DNA"/>
</dbReference>
<reference evidence="2 3" key="1">
    <citation type="journal article" date="2004" name="Extremophiles">
        <title>Halobacillus locisalis sp. nov., a halophilic bacterium isolated from a marine solar saltern of the Yellow Sea in Korea.</title>
        <authorList>
            <person name="Yoon J.H."/>
            <person name="Kang K.H."/>
            <person name="Oh T.K."/>
            <person name="Park Y.H."/>
        </authorList>
    </citation>
    <scope>NUCLEOTIDE SEQUENCE [LARGE SCALE GENOMIC DNA]</scope>
    <source>
        <strain evidence="2 3">KCTC 3788</strain>
    </source>
</reference>
<evidence type="ECO:0000313" key="2">
    <source>
        <dbReference type="EMBL" id="MBA2174847.1"/>
    </source>
</evidence>
<protein>
    <submittedName>
        <fullName evidence="2">Uncharacterized protein</fullName>
    </submittedName>
</protein>
<keyword evidence="1" id="KW-1133">Transmembrane helix</keyword>
<keyword evidence="1" id="KW-0472">Membrane</keyword>
<dbReference type="Proteomes" id="UP000571017">
    <property type="component" value="Unassembled WGS sequence"/>
</dbReference>
<evidence type="ECO:0000256" key="1">
    <source>
        <dbReference type="SAM" id="Phobius"/>
    </source>
</evidence>
<proteinExistence type="predicted"/>
<name>A0A838CRZ2_9BACI</name>
<comment type="caution">
    <text evidence="2">The sequence shown here is derived from an EMBL/GenBank/DDBJ whole genome shotgun (WGS) entry which is preliminary data.</text>
</comment>
<evidence type="ECO:0000313" key="3">
    <source>
        <dbReference type="Proteomes" id="UP000571017"/>
    </source>
</evidence>